<dbReference type="GO" id="GO:0022900">
    <property type="term" value="P:electron transport chain"/>
    <property type="evidence" value="ECO:0007669"/>
    <property type="project" value="InterPro"/>
</dbReference>
<accession>A0A518N7L2</accession>
<evidence type="ECO:0008006" key="3">
    <source>
        <dbReference type="Google" id="ProtNLM"/>
    </source>
</evidence>
<sequence>MGLRTVMKRLGQDMQAVTGAISREDWAMVEELAPGIARHAEPPMAEKVRILRWLGVDAGTFREFDAQVERAADGMAGAAARGDGPQVIHAFAEVQQACLGCHQQYRKPFAKHFYGRR</sequence>
<name>A0A518N7L2_9GAMM</name>
<dbReference type="SUPFAM" id="SSF47175">
    <property type="entry name" value="Cytochromes"/>
    <property type="match status" value="1"/>
</dbReference>
<dbReference type="OrthoDB" id="1430833at2"/>
<dbReference type="GO" id="GO:0005506">
    <property type="term" value="F:iron ion binding"/>
    <property type="evidence" value="ECO:0007669"/>
    <property type="project" value="InterPro"/>
</dbReference>
<dbReference type="GO" id="GO:0009055">
    <property type="term" value="F:electron transfer activity"/>
    <property type="evidence" value="ECO:0007669"/>
    <property type="project" value="InterPro"/>
</dbReference>
<dbReference type="PROSITE" id="PS51009">
    <property type="entry name" value="CYTCII"/>
    <property type="match status" value="1"/>
</dbReference>
<dbReference type="Proteomes" id="UP000316584">
    <property type="component" value="Chromosome"/>
</dbReference>
<dbReference type="KEGG" id="lug:FPZ22_07725"/>
<dbReference type="EMBL" id="CP042218">
    <property type="protein sequence ID" value="QDW67890.1"/>
    <property type="molecule type" value="Genomic_DNA"/>
</dbReference>
<gene>
    <name evidence="1" type="ORF">FPZ22_07725</name>
</gene>
<dbReference type="InterPro" id="IPR010980">
    <property type="entry name" value="Cyt_c/b562"/>
</dbReference>
<dbReference type="Gene3D" id="1.20.120.10">
    <property type="entry name" value="Cytochrome c/b562"/>
    <property type="match status" value="1"/>
</dbReference>
<dbReference type="AlphaFoldDB" id="A0A518N7L2"/>
<organism evidence="1 2">
    <name type="scientific">Luteimonas granuli</name>
    <dbReference type="NCBI Taxonomy" id="1176533"/>
    <lineage>
        <taxon>Bacteria</taxon>
        <taxon>Pseudomonadati</taxon>
        <taxon>Pseudomonadota</taxon>
        <taxon>Gammaproteobacteria</taxon>
        <taxon>Lysobacterales</taxon>
        <taxon>Lysobacteraceae</taxon>
        <taxon>Luteimonas</taxon>
    </lineage>
</organism>
<evidence type="ECO:0000313" key="2">
    <source>
        <dbReference type="Proteomes" id="UP000316584"/>
    </source>
</evidence>
<proteinExistence type="predicted"/>
<reference evidence="1 2" key="1">
    <citation type="submission" date="2019-07" db="EMBL/GenBank/DDBJ databases">
        <title>Full genome sequence of Luteimonas sp. Gr-4.</title>
        <authorList>
            <person name="Im W.-T."/>
        </authorList>
    </citation>
    <scope>NUCLEOTIDE SEQUENCE [LARGE SCALE GENOMIC DNA]</scope>
    <source>
        <strain evidence="1 2">Gr-4</strain>
    </source>
</reference>
<dbReference type="GO" id="GO:0020037">
    <property type="term" value="F:heme binding"/>
    <property type="evidence" value="ECO:0007669"/>
    <property type="project" value="InterPro"/>
</dbReference>
<dbReference type="Pfam" id="PF01322">
    <property type="entry name" value="Cytochrom_C_2"/>
    <property type="match status" value="1"/>
</dbReference>
<evidence type="ECO:0000313" key="1">
    <source>
        <dbReference type="EMBL" id="QDW67890.1"/>
    </source>
</evidence>
<keyword evidence="2" id="KW-1185">Reference proteome</keyword>
<dbReference type="InterPro" id="IPR002321">
    <property type="entry name" value="Cyt_c_II"/>
</dbReference>
<protein>
    <recommendedName>
        <fullName evidence="3">Cytochrome c</fullName>
    </recommendedName>
</protein>